<dbReference type="EMBL" id="PQFF01000264">
    <property type="protein sequence ID" value="RHZ69125.1"/>
    <property type="molecule type" value="Genomic_DNA"/>
</dbReference>
<organism evidence="1 2">
    <name type="scientific">Diversispora epigaea</name>
    <dbReference type="NCBI Taxonomy" id="1348612"/>
    <lineage>
        <taxon>Eukaryota</taxon>
        <taxon>Fungi</taxon>
        <taxon>Fungi incertae sedis</taxon>
        <taxon>Mucoromycota</taxon>
        <taxon>Glomeromycotina</taxon>
        <taxon>Glomeromycetes</taxon>
        <taxon>Diversisporales</taxon>
        <taxon>Diversisporaceae</taxon>
        <taxon>Diversispora</taxon>
    </lineage>
</organism>
<accession>A0A397I0T2</accession>
<gene>
    <name evidence="1" type="ORF">Glove_290g66</name>
</gene>
<evidence type="ECO:0000313" key="1">
    <source>
        <dbReference type="EMBL" id="RHZ69125.1"/>
    </source>
</evidence>
<proteinExistence type="predicted"/>
<evidence type="ECO:0000313" key="2">
    <source>
        <dbReference type="Proteomes" id="UP000266861"/>
    </source>
</evidence>
<reference evidence="1 2" key="1">
    <citation type="submission" date="2018-08" db="EMBL/GenBank/DDBJ databases">
        <title>Genome and evolution of the arbuscular mycorrhizal fungus Diversispora epigaea (formerly Glomus versiforme) and its bacterial endosymbionts.</title>
        <authorList>
            <person name="Sun X."/>
            <person name="Fei Z."/>
            <person name="Harrison M."/>
        </authorList>
    </citation>
    <scope>NUCLEOTIDE SEQUENCE [LARGE SCALE GENOMIC DNA]</scope>
    <source>
        <strain evidence="1 2">IT104</strain>
    </source>
</reference>
<dbReference type="AlphaFoldDB" id="A0A397I0T2"/>
<keyword evidence="2" id="KW-1185">Reference proteome</keyword>
<evidence type="ECO:0008006" key="3">
    <source>
        <dbReference type="Google" id="ProtNLM"/>
    </source>
</evidence>
<name>A0A397I0T2_9GLOM</name>
<comment type="caution">
    <text evidence="1">The sequence shown here is derived from an EMBL/GenBank/DDBJ whole genome shotgun (WGS) entry which is preliminary data.</text>
</comment>
<sequence>MKSLQEFTFLHESDLVSILKIEDLQMNELEIWGTSQNSTIPESLEEWSDENFITLKVTLQQCLPLIRYFHNSNSDLILRGSKDGSDSRTFGIFVTEEKHNCGH</sequence>
<dbReference type="OrthoDB" id="2434560at2759"/>
<dbReference type="Proteomes" id="UP000266861">
    <property type="component" value="Unassembled WGS sequence"/>
</dbReference>
<protein>
    <recommendedName>
        <fullName evidence="3">TLDc domain-containing protein</fullName>
    </recommendedName>
</protein>